<dbReference type="InterPro" id="IPR001841">
    <property type="entry name" value="Znf_RING"/>
</dbReference>
<proteinExistence type="predicted"/>
<accession>A0A1I7TDN0</accession>
<feature type="domain" description="RING-type" evidence="5">
    <location>
        <begin position="105"/>
        <end position="145"/>
    </location>
</feature>
<dbReference type="Gene3D" id="3.30.40.10">
    <property type="entry name" value="Zinc/RING finger domain, C3HC4 (zinc finger)"/>
    <property type="match status" value="1"/>
</dbReference>
<evidence type="ECO:0000256" key="2">
    <source>
        <dbReference type="ARBA" id="ARBA00022833"/>
    </source>
</evidence>
<organism evidence="6 7">
    <name type="scientific">Caenorhabditis tropicalis</name>
    <dbReference type="NCBI Taxonomy" id="1561998"/>
    <lineage>
        <taxon>Eukaryota</taxon>
        <taxon>Metazoa</taxon>
        <taxon>Ecdysozoa</taxon>
        <taxon>Nematoda</taxon>
        <taxon>Chromadorea</taxon>
        <taxon>Rhabditida</taxon>
        <taxon>Rhabditina</taxon>
        <taxon>Rhabditomorpha</taxon>
        <taxon>Rhabditoidea</taxon>
        <taxon>Rhabditidae</taxon>
        <taxon>Peloderinae</taxon>
        <taxon>Caenorhabditis</taxon>
    </lineage>
</organism>
<keyword evidence="4" id="KW-0175">Coiled coil</keyword>
<keyword evidence="2" id="KW-0862">Zinc</keyword>
<evidence type="ECO:0000256" key="4">
    <source>
        <dbReference type="SAM" id="Coils"/>
    </source>
</evidence>
<reference evidence="7" key="1">
    <citation type="submission" date="2016-11" db="UniProtKB">
        <authorList>
            <consortium name="WormBaseParasite"/>
        </authorList>
    </citation>
    <scope>IDENTIFICATION</scope>
</reference>
<dbReference type="WBParaSite" id="Csp11.Scaffold586.g4899.t1">
    <property type="protein sequence ID" value="Csp11.Scaffold586.g4899.t1"/>
    <property type="gene ID" value="Csp11.Scaffold586.g4899"/>
</dbReference>
<keyword evidence="1 3" id="KW-0479">Metal-binding</keyword>
<dbReference type="GO" id="GO:0008270">
    <property type="term" value="F:zinc ion binding"/>
    <property type="evidence" value="ECO:0007669"/>
    <property type="project" value="UniProtKB-KW"/>
</dbReference>
<evidence type="ECO:0000313" key="7">
    <source>
        <dbReference type="WBParaSite" id="Csp11.Scaffold586.g4899.t1"/>
    </source>
</evidence>
<sequence>MSRWYRILHEYFALVEEEEREYEVVHLLPKKSETELKKEKKELEEQLKELKKKSAEKAKIMKFAIDGIKKMKRRNATIKRRNKIAKEMKKVISDTKLNYFDAVCCPVCRKTYTENGRAPKVISCGDTMCEKCVKSIKRARCPICSEKKINTNACKENITMKQILF</sequence>
<dbReference type="Proteomes" id="UP000095282">
    <property type="component" value="Unplaced"/>
</dbReference>
<feature type="coiled-coil region" evidence="4">
    <location>
        <begin position="33"/>
        <end position="88"/>
    </location>
</feature>
<protein>
    <submittedName>
        <fullName evidence="7">RING-type domain-containing protein</fullName>
    </submittedName>
</protein>
<evidence type="ECO:0000256" key="3">
    <source>
        <dbReference type="PROSITE-ProRule" id="PRU00175"/>
    </source>
</evidence>
<evidence type="ECO:0000256" key="1">
    <source>
        <dbReference type="ARBA" id="ARBA00022771"/>
    </source>
</evidence>
<dbReference type="SUPFAM" id="SSF57850">
    <property type="entry name" value="RING/U-box"/>
    <property type="match status" value="1"/>
</dbReference>
<evidence type="ECO:0000313" key="6">
    <source>
        <dbReference type="Proteomes" id="UP000095282"/>
    </source>
</evidence>
<keyword evidence="6" id="KW-1185">Reference proteome</keyword>
<dbReference type="AlphaFoldDB" id="A0A1I7TDN0"/>
<keyword evidence="1 3" id="KW-0863">Zinc-finger</keyword>
<dbReference type="SMART" id="SM00184">
    <property type="entry name" value="RING"/>
    <property type="match status" value="1"/>
</dbReference>
<name>A0A1I7TDN0_9PELO</name>
<evidence type="ECO:0000259" key="5">
    <source>
        <dbReference type="PROSITE" id="PS50089"/>
    </source>
</evidence>
<dbReference type="PROSITE" id="PS50089">
    <property type="entry name" value="ZF_RING_2"/>
    <property type="match status" value="1"/>
</dbReference>
<dbReference type="STRING" id="1561998.A0A1I7TDN0"/>
<dbReference type="InterPro" id="IPR013083">
    <property type="entry name" value="Znf_RING/FYVE/PHD"/>
</dbReference>